<dbReference type="STRING" id="935700.jaqu_02890"/>
<dbReference type="RefSeq" id="WP_043917158.1">
    <property type="nucleotide sequence ID" value="NZ_FZPF01000005.1"/>
</dbReference>
<evidence type="ECO:0000313" key="2">
    <source>
        <dbReference type="Proteomes" id="UP000032232"/>
    </source>
</evidence>
<gene>
    <name evidence="1" type="ORF">jaqu_02890</name>
</gene>
<sequence length="211" mass="23317">MTDDPISRRIRLRERLSALRDIDRTNWQARRADISAAWADEPGAGRLRVAALTPVSVGQQCLWSLQNRALRTALRLGLALEKAAYDDTDAKAPVGRPLAEAVAARLIETRPDGQTGFGSALVHHHRFYCGYGLFHGWEGEPLFSYGPAEDGCPAPSRSVEGFETRDAFVGWLATMSDYRFSGIEDADPHQTRPGNQRLTVARLRAYIEGPA</sequence>
<dbReference type="Proteomes" id="UP000032232">
    <property type="component" value="Unassembled WGS sequence"/>
</dbReference>
<protein>
    <submittedName>
        <fullName evidence="1">Uncharacterized protein</fullName>
    </submittedName>
</protein>
<keyword evidence="2" id="KW-1185">Reference proteome</keyword>
<name>A0A0D1DD64_9RHOB</name>
<dbReference type="AlphaFoldDB" id="A0A0D1DD64"/>
<evidence type="ECO:0000313" key="1">
    <source>
        <dbReference type="EMBL" id="KIT17933.1"/>
    </source>
</evidence>
<dbReference type="OrthoDB" id="882345at2"/>
<reference evidence="1 2" key="1">
    <citation type="submission" date="2015-02" db="EMBL/GenBank/DDBJ databases">
        <title>Genome Sequence of Jannaschia aquimarina DSM28248, a member of the Roseobacter clade.</title>
        <authorList>
            <person name="Voget S."/>
            <person name="Daniel R."/>
        </authorList>
    </citation>
    <scope>NUCLEOTIDE SEQUENCE [LARGE SCALE GENOMIC DNA]</scope>
    <source>
        <strain evidence="1 2">GSW-M26</strain>
    </source>
</reference>
<dbReference type="EMBL" id="JYFE01000008">
    <property type="protein sequence ID" value="KIT17933.1"/>
    <property type="molecule type" value="Genomic_DNA"/>
</dbReference>
<dbReference type="PATRIC" id="fig|935700.4.peg.314"/>
<proteinExistence type="predicted"/>
<organism evidence="1 2">
    <name type="scientific">Jannaschia aquimarina</name>
    <dbReference type="NCBI Taxonomy" id="935700"/>
    <lineage>
        <taxon>Bacteria</taxon>
        <taxon>Pseudomonadati</taxon>
        <taxon>Pseudomonadota</taxon>
        <taxon>Alphaproteobacteria</taxon>
        <taxon>Rhodobacterales</taxon>
        <taxon>Roseobacteraceae</taxon>
        <taxon>Jannaschia</taxon>
    </lineage>
</organism>
<accession>A0A0D1DD64</accession>
<comment type="caution">
    <text evidence="1">The sequence shown here is derived from an EMBL/GenBank/DDBJ whole genome shotgun (WGS) entry which is preliminary data.</text>
</comment>